<dbReference type="OrthoDB" id="241967at2"/>
<feature type="transmembrane region" description="Helical" evidence="6">
    <location>
        <begin position="299"/>
        <end position="332"/>
    </location>
</feature>
<dbReference type="STRING" id="706587.Desti_5037"/>
<name>I4CDK6_DESTA</name>
<reference evidence="10" key="1">
    <citation type="submission" date="2012-06" db="EMBL/GenBank/DDBJ databases">
        <title>Complete sequence of chromosome of Desulfomonile tiedjei DSM 6799.</title>
        <authorList>
            <person name="Lucas S."/>
            <person name="Copeland A."/>
            <person name="Lapidus A."/>
            <person name="Glavina del Rio T."/>
            <person name="Dalin E."/>
            <person name="Tice H."/>
            <person name="Bruce D."/>
            <person name="Goodwin L."/>
            <person name="Pitluck S."/>
            <person name="Peters L."/>
            <person name="Ovchinnikova G."/>
            <person name="Zeytun A."/>
            <person name="Lu M."/>
            <person name="Kyrpides N."/>
            <person name="Mavromatis K."/>
            <person name="Ivanova N."/>
            <person name="Brettin T."/>
            <person name="Detter J.C."/>
            <person name="Han C."/>
            <person name="Larimer F."/>
            <person name="Land M."/>
            <person name="Hauser L."/>
            <person name="Markowitz V."/>
            <person name="Cheng J.-F."/>
            <person name="Hugenholtz P."/>
            <person name="Woyke T."/>
            <person name="Wu D."/>
            <person name="Spring S."/>
            <person name="Schroeder M."/>
            <person name="Brambilla E."/>
            <person name="Klenk H.-P."/>
            <person name="Eisen J.A."/>
        </authorList>
    </citation>
    <scope>NUCLEOTIDE SEQUENCE [LARGE SCALE GENOMIC DNA]</scope>
    <source>
        <strain evidence="10">ATCC 49306 / DSM 6799 / DCB-1</strain>
    </source>
</reference>
<dbReference type="RefSeq" id="WP_014812750.1">
    <property type="nucleotide sequence ID" value="NC_018025.1"/>
</dbReference>
<evidence type="ECO:0000256" key="3">
    <source>
        <dbReference type="ARBA" id="ARBA00022692"/>
    </source>
</evidence>
<feature type="domain" description="ABC3 transporter permease C-terminal" evidence="7">
    <location>
        <begin position="260"/>
        <end position="380"/>
    </location>
</feature>
<feature type="domain" description="MacB-like periplasmic core" evidence="8">
    <location>
        <begin position="19"/>
        <end position="228"/>
    </location>
</feature>
<dbReference type="Pfam" id="PF02687">
    <property type="entry name" value="FtsX"/>
    <property type="match status" value="1"/>
</dbReference>
<feature type="transmembrane region" description="Helical" evidence="6">
    <location>
        <begin position="253"/>
        <end position="278"/>
    </location>
</feature>
<keyword evidence="4 6" id="KW-1133">Transmembrane helix</keyword>
<dbReference type="Pfam" id="PF12704">
    <property type="entry name" value="MacB_PCD"/>
    <property type="match status" value="1"/>
</dbReference>
<dbReference type="PANTHER" id="PTHR43738:SF3">
    <property type="entry name" value="ABC TRANSPORTER PERMEASE"/>
    <property type="match status" value="1"/>
</dbReference>
<dbReference type="InterPro" id="IPR025857">
    <property type="entry name" value="MacB_PCD"/>
</dbReference>
<evidence type="ECO:0000256" key="4">
    <source>
        <dbReference type="ARBA" id="ARBA00022989"/>
    </source>
</evidence>
<evidence type="ECO:0000256" key="6">
    <source>
        <dbReference type="SAM" id="Phobius"/>
    </source>
</evidence>
<keyword evidence="3 6" id="KW-0812">Transmembrane</keyword>
<keyword evidence="9" id="KW-0449">Lipoprotein</keyword>
<dbReference type="GO" id="GO:0005886">
    <property type="term" value="C:plasma membrane"/>
    <property type="evidence" value="ECO:0007669"/>
    <property type="project" value="UniProtKB-SubCell"/>
</dbReference>
<dbReference type="AlphaFoldDB" id="I4CDK6"/>
<feature type="transmembrane region" description="Helical" evidence="6">
    <location>
        <begin position="20"/>
        <end position="40"/>
    </location>
</feature>
<evidence type="ECO:0000256" key="5">
    <source>
        <dbReference type="ARBA" id="ARBA00023136"/>
    </source>
</evidence>
<accession>I4CDK6</accession>
<evidence type="ECO:0000259" key="7">
    <source>
        <dbReference type="Pfam" id="PF02687"/>
    </source>
</evidence>
<proteinExistence type="predicted"/>
<keyword evidence="2" id="KW-1003">Cell membrane</keyword>
<dbReference type="PANTHER" id="PTHR43738">
    <property type="entry name" value="ABC TRANSPORTER, MEMBRANE PROTEIN"/>
    <property type="match status" value="1"/>
</dbReference>
<protein>
    <submittedName>
        <fullName evidence="9">ABC-type transport system, involved in lipoprotein release, permease component</fullName>
    </submittedName>
</protein>
<evidence type="ECO:0000256" key="1">
    <source>
        <dbReference type="ARBA" id="ARBA00004651"/>
    </source>
</evidence>
<dbReference type="InterPro" id="IPR051125">
    <property type="entry name" value="ABC-4/HrtB_transporter"/>
</dbReference>
<keyword evidence="5 6" id="KW-0472">Membrane</keyword>
<dbReference type="KEGG" id="dti:Desti_5037"/>
<dbReference type="PATRIC" id="fig|706587.4.peg.5704"/>
<dbReference type="InterPro" id="IPR003838">
    <property type="entry name" value="ABC3_permease_C"/>
</dbReference>
<gene>
    <name evidence="9" type="ordered locus">Desti_5037</name>
</gene>
<evidence type="ECO:0000313" key="9">
    <source>
        <dbReference type="EMBL" id="AFM27647.1"/>
    </source>
</evidence>
<evidence type="ECO:0000259" key="8">
    <source>
        <dbReference type="Pfam" id="PF12704"/>
    </source>
</evidence>
<comment type="subcellular location">
    <subcellularLocation>
        <location evidence="1">Cell membrane</location>
        <topology evidence="1">Multi-pass membrane protein</topology>
    </subcellularLocation>
</comment>
<dbReference type="EMBL" id="CP003360">
    <property type="protein sequence ID" value="AFM27647.1"/>
    <property type="molecule type" value="Genomic_DNA"/>
</dbReference>
<dbReference type="Proteomes" id="UP000006055">
    <property type="component" value="Chromosome"/>
</dbReference>
<dbReference type="eggNOG" id="COG0577">
    <property type="taxonomic scope" value="Bacteria"/>
</dbReference>
<keyword evidence="10" id="KW-1185">Reference proteome</keyword>
<dbReference type="HOGENOM" id="CLU_000604_8_8_7"/>
<feature type="transmembrane region" description="Helical" evidence="6">
    <location>
        <begin position="352"/>
        <end position="374"/>
    </location>
</feature>
<evidence type="ECO:0000313" key="10">
    <source>
        <dbReference type="Proteomes" id="UP000006055"/>
    </source>
</evidence>
<evidence type="ECO:0000256" key="2">
    <source>
        <dbReference type="ARBA" id="ARBA00022475"/>
    </source>
</evidence>
<organism evidence="9 10">
    <name type="scientific">Desulfomonile tiedjei (strain ATCC 49306 / DSM 6799 / DCB-1)</name>
    <dbReference type="NCBI Taxonomy" id="706587"/>
    <lineage>
        <taxon>Bacteria</taxon>
        <taxon>Pseudomonadati</taxon>
        <taxon>Thermodesulfobacteriota</taxon>
        <taxon>Desulfomonilia</taxon>
        <taxon>Desulfomonilales</taxon>
        <taxon>Desulfomonilaceae</taxon>
        <taxon>Desulfomonile</taxon>
    </lineage>
</organism>
<sequence>MPVPFSYSVRNLWTRKLTTMLTAGGMALVAFVFAAVLMLAEGLEQTLVETGSPENAIVLRGAAETEVASVIERSSGSIIEVQPEIAQNGLGETIAAKEALVLVTLPKRSTGKPTNVIVRGVGPHSLELRPQVKLIAGRLFRPGSREIIVGKGLAENMKGAHLGGSLHFAMSDWVVVGTFDAGQTAFSSEVWTDADQLMQAFRRDAYSSLIARVPGRHAFESLKQRLENDPRLTVQVKREMDFYKEQSEVMSKFIRILGIAMTTFFSFGAILGAMVTMYSAVANRIREIGTLRAIGFSRASILVAFLAESLLLGLIGGLVGIVCSSVLQFLTISTVNWETFSELAFGFRLTPAIAGYTLAFALIMGFMGGLFPAWRAARLKIVDSLRQD</sequence>